<dbReference type="Gene3D" id="3.40.30.10">
    <property type="entry name" value="Glutaredoxin"/>
    <property type="match status" value="1"/>
</dbReference>
<dbReference type="PANTHER" id="PTHR31902:SF14">
    <property type="entry name" value="ACTIN PATCHES DISTAL PROTEIN 1"/>
    <property type="match status" value="1"/>
</dbReference>
<dbReference type="CDD" id="cd03062">
    <property type="entry name" value="TRX_Fd_Sucrase"/>
    <property type="match status" value="1"/>
</dbReference>
<organism evidence="1 2">
    <name type="scientific">Mycena rosella</name>
    <name type="common">Pink bonnet</name>
    <name type="synonym">Agaricus rosellus</name>
    <dbReference type="NCBI Taxonomy" id="1033263"/>
    <lineage>
        <taxon>Eukaryota</taxon>
        <taxon>Fungi</taxon>
        <taxon>Dikarya</taxon>
        <taxon>Basidiomycota</taxon>
        <taxon>Agaricomycotina</taxon>
        <taxon>Agaricomycetes</taxon>
        <taxon>Agaricomycetidae</taxon>
        <taxon>Agaricales</taxon>
        <taxon>Marasmiineae</taxon>
        <taxon>Mycenaceae</taxon>
        <taxon>Mycena</taxon>
    </lineage>
</organism>
<dbReference type="SUPFAM" id="SSF52833">
    <property type="entry name" value="Thioredoxin-like"/>
    <property type="match status" value="1"/>
</dbReference>
<name>A0AAD7DES4_MYCRO</name>
<sequence>MSSLRRLRAWVFRHELDPENIRTQLSASAVPVSTADCRTCSNPCEDGHSDYPARFMVDMETQMLGSVSPFRRQILISTGKTDWDLEITWTSGSLAAHISGSQTYRWGAPRPVSSRDSDGQPLPRITGVFNASDSTGLSILNGSHKSICEDDDLETVLVFPDFMVVSGVPSSLEGARAMWETALNPRVPRILGSNESTFNTWVLPYSCVITFCSHKRRDNRCGISAPILESAFTESLGRRGWAVDTQLEHIVEPPLEKFSGTAEEKDAHITETLRELQTAKKALILYNSHMGGHQYAGNCLIYTPTGSSVWYGRVTPHEVDSIVENTIEGGLVLPPLLRGGLNLSKPGCKTLHDW</sequence>
<dbReference type="Proteomes" id="UP001221757">
    <property type="component" value="Unassembled WGS sequence"/>
</dbReference>
<dbReference type="Pfam" id="PF06999">
    <property type="entry name" value="Suc_Fer-like"/>
    <property type="match status" value="1"/>
</dbReference>
<dbReference type="InterPro" id="IPR009737">
    <property type="entry name" value="Aim32/Apd1-like"/>
</dbReference>
<dbReference type="EMBL" id="JARKIE010000072">
    <property type="protein sequence ID" value="KAJ7689432.1"/>
    <property type="molecule type" value="Genomic_DNA"/>
</dbReference>
<dbReference type="AlphaFoldDB" id="A0AAD7DES4"/>
<keyword evidence="2" id="KW-1185">Reference proteome</keyword>
<protein>
    <submittedName>
        <fullName evidence="1">Sucrase/ferredoxin-like-domain-containing protein</fullName>
    </submittedName>
</protein>
<evidence type="ECO:0000313" key="2">
    <source>
        <dbReference type="Proteomes" id="UP001221757"/>
    </source>
</evidence>
<comment type="caution">
    <text evidence="1">The sequence shown here is derived from an EMBL/GenBank/DDBJ whole genome shotgun (WGS) entry which is preliminary data.</text>
</comment>
<proteinExistence type="predicted"/>
<reference evidence="1" key="1">
    <citation type="submission" date="2023-03" db="EMBL/GenBank/DDBJ databases">
        <title>Massive genome expansion in bonnet fungi (Mycena s.s.) driven by repeated elements and novel gene families across ecological guilds.</title>
        <authorList>
            <consortium name="Lawrence Berkeley National Laboratory"/>
            <person name="Harder C.B."/>
            <person name="Miyauchi S."/>
            <person name="Viragh M."/>
            <person name="Kuo A."/>
            <person name="Thoen E."/>
            <person name="Andreopoulos B."/>
            <person name="Lu D."/>
            <person name="Skrede I."/>
            <person name="Drula E."/>
            <person name="Henrissat B."/>
            <person name="Morin E."/>
            <person name="Kohler A."/>
            <person name="Barry K."/>
            <person name="LaButti K."/>
            <person name="Morin E."/>
            <person name="Salamov A."/>
            <person name="Lipzen A."/>
            <person name="Mereny Z."/>
            <person name="Hegedus B."/>
            <person name="Baldrian P."/>
            <person name="Stursova M."/>
            <person name="Weitz H."/>
            <person name="Taylor A."/>
            <person name="Grigoriev I.V."/>
            <person name="Nagy L.G."/>
            <person name="Martin F."/>
            <person name="Kauserud H."/>
        </authorList>
    </citation>
    <scope>NUCLEOTIDE SEQUENCE</scope>
    <source>
        <strain evidence="1">CBHHK067</strain>
    </source>
</reference>
<accession>A0AAD7DES4</accession>
<dbReference type="PANTHER" id="PTHR31902">
    <property type="entry name" value="ACTIN PATCHES DISTAL PROTEIN 1"/>
    <property type="match status" value="1"/>
</dbReference>
<dbReference type="InterPro" id="IPR036249">
    <property type="entry name" value="Thioredoxin-like_sf"/>
</dbReference>
<gene>
    <name evidence="1" type="ORF">B0H17DRAFT_1066585</name>
</gene>
<evidence type="ECO:0000313" key="1">
    <source>
        <dbReference type="EMBL" id="KAJ7689432.1"/>
    </source>
</evidence>